<dbReference type="EMBL" id="JACHIT010000002">
    <property type="protein sequence ID" value="MBB5918936.1"/>
    <property type="molecule type" value="Genomic_DNA"/>
</dbReference>
<dbReference type="EMBL" id="JACHIT010000002">
    <property type="protein sequence ID" value="MBB5918938.1"/>
    <property type="molecule type" value="Genomic_DNA"/>
</dbReference>
<dbReference type="EMBL" id="JACHIT010000002">
    <property type="protein sequence ID" value="MBB5918930.1"/>
    <property type="molecule type" value="Genomic_DNA"/>
</dbReference>
<feature type="compositionally biased region" description="Basic and acidic residues" evidence="1">
    <location>
        <begin position="88"/>
        <end position="102"/>
    </location>
</feature>
<feature type="region of interest" description="Disordered" evidence="1">
    <location>
        <begin position="88"/>
        <end position="203"/>
    </location>
</feature>
<evidence type="ECO:0000313" key="4">
    <source>
        <dbReference type="EMBL" id="MBB5918934.1"/>
    </source>
</evidence>
<comment type="caution">
    <text evidence="3">The sequence shown here is derived from an EMBL/GenBank/DDBJ whole genome shotgun (WGS) entry which is preliminary data.</text>
</comment>
<evidence type="ECO:0000313" key="5">
    <source>
        <dbReference type="EMBL" id="MBB5918936.1"/>
    </source>
</evidence>
<proteinExistence type="predicted"/>
<evidence type="ECO:0000313" key="8">
    <source>
        <dbReference type="Proteomes" id="UP000540412"/>
    </source>
</evidence>
<accession>A0A7W9UN09</accession>
<dbReference type="Proteomes" id="UP000540412">
    <property type="component" value="Unassembled WGS sequence"/>
</dbReference>
<evidence type="ECO:0000256" key="1">
    <source>
        <dbReference type="SAM" id="MobiDB-lite"/>
    </source>
</evidence>
<protein>
    <submittedName>
        <fullName evidence="3">Uncharacterized protein</fullName>
    </submittedName>
</protein>
<name>A0A7W9UN09_9NOCA</name>
<gene>
    <name evidence="2" type="ORF">BJY24_007842</name>
    <name evidence="3" type="ORF">BJY24_007844</name>
    <name evidence="4" type="ORF">BJY24_007846</name>
    <name evidence="5" type="ORF">BJY24_007848</name>
    <name evidence="6" type="ORF">BJY24_007850</name>
    <name evidence="7" type="ORF">BJY24_007852</name>
</gene>
<evidence type="ECO:0000313" key="7">
    <source>
        <dbReference type="EMBL" id="MBB5918940.1"/>
    </source>
</evidence>
<keyword evidence="8" id="KW-1185">Reference proteome</keyword>
<reference evidence="3 8" key="1">
    <citation type="submission" date="2020-08" db="EMBL/GenBank/DDBJ databases">
        <title>Sequencing the genomes of 1000 actinobacteria strains.</title>
        <authorList>
            <person name="Klenk H.-P."/>
        </authorList>
    </citation>
    <scope>NUCLEOTIDE SEQUENCE [LARGE SCALE GENOMIC DNA]</scope>
    <source>
        <strain evidence="3 8">DSM 43582</strain>
    </source>
</reference>
<feature type="compositionally biased region" description="Polar residues" evidence="1">
    <location>
        <begin position="177"/>
        <end position="199"/>
    </location>
</feature>
<evidence type="ECO:0000313" key="6">
    <source>
        <dbReference type="EMBL" id="MBB5918938.1"/>
    </source>
</evidence>
<sequence>MPHFLVDDSMPFHAKIVAAGNAAIGLWTRAGAWSNQQANLTEGFIPEHMARTMGTPAQIKRLVATKLWHQVTGGYQFHEWLGPGRQRSRETILDHQRKRAEAGRIGGQRSGQTRRRTGQHGRSESEADAEAFASPDAAPPLPPQPVDNANAPQFRGPPDTTEKSANFGREPSPPAQMRSNSEAHAQAKPKQNGTHNQYPFTRDLGGNVALDIAREKFREGPPRYHPGHDTGYVAGCTRCDRSAEAHERWLVELRAAEPDDPEPPRHCDDHHPGGSDWPCRRCKARRELHEEWLERHQARQRADTGRYAAIHACARRRLDAGLPPLCDEDGWRVPPAELTHRDYPVVKCDHRTTDLPPAWRDLITADDPERTPAP</sequence>
<dbReference type="EMBL" id="JACHIT010000002">
    <property type="protein sequence ID" value="MBB5918940.1"/>
    <property type="molecule type" value="Genomic_DNA"/>
</dbReference>
<organism evidence="3 8">
    <name type="scientific">Nocardia transvalensis</name>
    <dbReference type="NCBI Taxonomy" id="37333"/>
    <lineage>
        <taxon>Bacteria</taxon>
        <taxon>Bacillati</taxon>
        <taxon>Actinomycetota</taxon>
        <taxon>Actinomycetes</taxon>
        <taxon>Mycobacteriales</taxon>
        <taxon>Nocardiaceae</taxon>
        <taxon>Nocardia</taxon>
    </lineage>
</organism>
<dbReference type="EMBL" id="JACHIT010000002">
    <property type="protein sequence ID" value="MBB5918932.1"/>
    <property type="molecule type" value="Genomic_DNA"/>
</dbReference>
<evidence type="ECO:0000313" key="2">
    <source>
        <dbReference type="EMBL" id="MBB5918930.1"/>
    </source>
</evidence>
<dbReference type="AlphaFoldDB" id="A0A7W9UN09"/>
<dbReference type="EMBL" id="JACHIT010000002">
    <property type="protein sequence ID" value="MBB5918934.1"/>
    <property type="molecule type" value="Genomic_DNA"/>
</dbReference>
<evidence type="ECO:0000313" key="3">
    <source>
        <dbReference type="EMBL" id="MBB5918932.1"/>
    </source>
</evidence>
<dbReference type="RefSeq" id="WP_157185667.1">
    <property type="nucleotide sequence ID" value="NZ_JACHIT010000002.1"/>
</dbReference>